<dbReference type="Proteomes" id="UP001239019">
    <property type="component" value="Unassembled WGS sequence"/>
</dbReference>
<gene>
    <name evidence="4" type="ORF">RBH19_12360</name>
</gene>
<feature type="domain" description="Rhodanese" evidence="3">
    <location>
        <begin position="18"/>
        <end position="137"/>
    </location>
</feature>
<dbReference type="SUPFAM" id="SSF52821">
    <property type="entry name" value="Rhodanese/Cell cycle control phosphatase"/>
    <property type="match status" value="2"/>
</dbReference>
<evidence type="ECO:0000259" key="3">
    <source>
        <dbReference type="PROSITE" id="PS50206"/>
    </source>
</evidence>
<evidence type="ECO:0000313" key="4">
    <source>
        <dbReference type="EMBL" id="MDQ2070665.1"/>
    </source>
</evidence>
<keyword evidence="5" id="KW-1185">Reference proteome</keyword>
<dbReference type="PROSITE" id="PS50206">
    <property type="entry name" value="RHODANESE_3"/>
    <property type="match status" value="2"/>
</dbReference>
<dbReference type="EC" id="2.8.1.-" evidence="4"/>
<accession>A0ABU0WCK6</accession>
<dbReference type="EMBL" id="JAVDDT010000009">
    <property type="protein sequence ID" value="MDQ2070665.1"/>
    <property type="molecule type" value="Genomic_DNA"/>
</dbReference>
<comment type="caution">
    <text evidence="4">The sequence shown here is derived from an EMBL/GenBank/DDBJ whole genome shotgun (WGS) entry which is preliminary data.</text>
</comment>
<sequence length="282" mass="30830">MSVSPLVSVEALQQNSGDGEDIRFIDCQASLADHLQGRRDWLSGHLPGAVHLDLEQDLSGTITAETGRHPLPRPEDLEMALGRSGIHPAQPLVAYDNDGGIFAVRCWWLLRWLGHQNVRVLDGGLEAWRVAGGVVETGPVRTEPTTYRGQREAMPSLSTESLQRGLGQQALLLLDARSGERFRGEKEAIDPVAGHIPGAINHPFAHNLDEQGRWRTPAELKTLYQTLIGDWPVNTVVHMCGSGVTACHNLFAMEYAGLGGSALYAGSWSEWIRDPARPVARD</sequence>
<evidence type="ECO:0000313" key="5">
    <source>
        <dbReference type="Proteomes" id="UP001239019"/>
    </source>
</evidence>
<dbReference type="Gene3D" id="3.40.250.10">
    <property type="entry name" value="Rhodanese-like domain"/>
    <property type="match status" value="2"/>
</dbReference>
<dbReference type="InterPro" id="IPR045078">
    <property type="entry name" value="TST/MPST-like"/>
</dbReference>
<organism evidence="4 5">
    <name type="scientific">Natronospira bacteriovora</name>
    <dbReference type="NCBI Taxonomy" id="3069753"/>
    <lineage>
        <taxon>Bacteria</taxon>
        <taxon>Pseudomonadati</taxon>
        <taxon>Pseudomonadota</taxon>
        <taxon>Gammaproteobacteria</taxon>
        <taxon>Natronospirales</taxon>
        <taxon>Natronospiraceae</taxon>
        <taxon>Natronospira</taxon>
    </lineage>
</organism>
<keyword evidence="1 4" id="KW-0808">Transferase</keyword>
<dbReference type="CDD" id="cd01448">
    <property type="entry name" value="TST_Repeat_1"/>
    <property type="match status" value="1"/>
</dbReference>
<feature type="domain" description="Rhodanese" evidence="3">
    <location>
        <begin position="167"/>
        <end position="280"/>
    </location>
</feature>
<reference evidence="4 5" key="1">
    <citation type="submission" date="2023-08" db="EMBL/GenBank/DDBJ databases">
        <title>Whole-genome sequencing of halo(alkali)philic microorganisms from hypersaline lakes.</title>
        <authorList>
            <person name="Sorokin D.Y."/>
            <person name="Abbas B."/>
            <person name="Merkel A.Y."/>
        </authorList>
    </citation>
    <scope>NUCLEOTIDE SEQUENCE [LARGE SCALE GENOMIC DNA]</scope>
    <source>
        <strain evidence="4 5">AB-CW4</strain>
    </source>
</reference>
<protein>
    <submittedName>
        <fullName evidence="4">Sulfurtransferase</fullName>
        <ecNumber evidence="4">2.8.1.-</ecNumber>
    </submittedName>
</protein>
<evidence type="ECO:0000256" key="2">
    <source>
        <dbReference type="ARBA" id="ARBA00022737"/>
    </source>
</evidence>
<dbReference type="InterPro" id="IPR036873">
    <property type="entry name" value="Rhodanese-like_dom_sf"/>
</dbReference>
<dbReference type="RefSeq" id="WP_306729164.1">
    <property type="nucleotide sequence ID" value="NZ_JAVDDT010000009.1"/>
</dbReference>
<dbReference type="PANTHER" id="PTHR11364">
    <property type="entry name" value="THIOSULFATE SULFERTANSFERASE"/>
    <property type="match status" value="1"/>
</dbReference>
<dbReference type="InterPro" id="IPR001763">
    <property type="entry name" value="Rhodanese-like_dom"/>
</dbReference>
<dbReference type="SMART" id="SM00450">
    <property type="entry name" value="RHOD"/>
    <property type="match status" value="2"/>
</dbReference>
<dbReference type="GO" id="GO:0016740">
    <property type="term" value="F:transferase activity"/>
    <property type="evidence" value="ECO:0007669"/>
    <property type="project" value="UniProtKB-KW"/>
</dbReference>
<evidence type="ECO:0000256" key="1">
    <source>
        <dbReference type="ARBA" id="ARBA00022679"/>
    </source>
</evidence>
<dbReference type="Pfam" id="PF00581">
    <property type="entry name" value="Rhodanese"/>
    <property type="match status" value="2"/>
</dbReference>
<keyword evidence="2" id="KW-0677">Repeat</keyword>
<name>A0ABU0WCK6_9GAMM</name>
<dbReference type="CDD" id="cd01449">
    <property type="entry name" value="TST_Repeat_2"/>
    <property type="match status" value="1"/>
</dbReference>
<dbReference type="PANTHER" id="PTHR11364:SF27">
    <property type="entry name" value="SULFURTRANSFERASE"/>
    <property type="match status" value="1"/>
</dbReference>
<proteinExistence type="predicted"/>